<feature type="non-terminal residue" evidence="6">
    <location>
        <position position="1"/>
    </location>
</feature>
<dbReference type="InterPro" id="IPR039109">
    <property type="entry name" value="Ribosomal_eL30-like"/>
</dbReference>
<reference evidence="6 7" key="1">
    <citation type="submission" date="2019-06" db="EMBL/GenBank/DDBJ databases">
        <title>Discovery of a novel chromosome fission-fusion reversal in muntjac.</title>
        <authorList>
            <person name="Mudd A.B."/>
            <person name="Bredeson J.V."/>
            <person name="Baum R."/>
            <person name="Hockemeyer D."/>
            <person name="Rokhsar D.S."/>
        </authorList>
    </citation>
    <scope>NUCLEOTIDE SEQUENCE [LARGE SCALE GENOMIC DNA]</scope>
    <source>
        <strain evidence="6">UCam_UCB_Mr</strain>
        <tissue evidence="6">Fibroblast cell line</tissue>
    </source>
</reference>
<dbReference type="SUPFAM" id="SSF55315">
    <property type="entry name" value="L30e-like"/>
    <property type="match status" value="1"/>
</dbReference>
<keyword evidence="2" id="KW-0689">Ribosomal protein</keyword>
<dbReference type="GO" id="GO:0005840">
    <property type="term" value="C:ribosome"/>
    <property type="evidence" value="ECO:0007669"/>
    <property type="project" value="UniProtKB-KW"/>
</dbReference>
<keyword evidence="3" id="KW-0687">Ribonucleoprotein</keyword>
<name>A0A5N3X8J7_MUNRE</name>
<evidence type="ECO:0000256" key="4">
    <source>
        <dbReference type="ARBA" id="ARBA00035231"/>
    </source>
</evidence>
<dbReference type="PROSITE" id="PS00709">
    <property type="entry name" value="RIBOSOMAL_L30E_1"/>
    <property type="match status" value="1"/>
</dbReference>
<protein>
    <recommendedName>
        <fullName evidence="4">Large ribosomal subunit protein eL30</fullName>
    </recommendedName>
</protein>
<dbReference type="GO" id="GO:1990904">
    <property type="term" value="C:ribonucleoprotein complex"/>
    <property type="evidence" value="ECO:0007669"/>
    <property type="project" value="UniProtKB-KW"/>
</dbReference>
<feature type="non-terminal residue" evidence="6">
    <location>
        <position position="77"/>
    </location>
</feature>
<sequence>KSLGSINAVLQLFMKSGMYVVGYKQTLKMFRQGKAKLVILASNCPALRKSEMDGDNVELGIACGKYYRACTLTVIDP</sequence>
<dbReference type="Pfam" id="PF01248">
    <property type="entry name" value="Ribosomal_L7Ae"/>
    <property type="match status" value="1"/>
</dbReference>
<evidence type="ECO:0000256" key="3">
    <source>
        <dbReference type="ARBA" id="ARBA00023274"/>
    </source>
</evidence>
<evidence type="ECO:0000256" key="2">
    <source>
        <dbReference type="ARBA" id="ARBA00022980"/>
    </source>
</evidence>
<dbReference type="Proteomes" id="UP000326062">
    <property type="component" value="Chromosome 20"/>
</dbReference>
<comment type="similarity">
    <text evidence="1">Belongs to the eukaryotic ribosomal protein eL30 family.</text>
</comment>
<dbReference type="InterPro" id="IPR022991">
    <property type="entry name" value="Ribosomal_eL30_CS"/>
</dbReference>
<dbReference type="InterPro" id="IPR004038">
    <property type="entry name" value="Ribosomal_eL8/eL30/eS12/Gad45"/>
</dbReference>
<organism evidence="6 7">
    <name type="scientific">Muntiacus reevesi</name>
    <name type="common">Reeves' muntjac</name>
    <name type="synonym">Cervus reevesi</name>
    <dbReference type="NCBI Taxonomy" id="9886"/>
    <lineage>
        <taxon>Eukaryota</taxon>
        <taxon>Metazoa</taxon>
        <taxon>Chordata</taxon>
        <taxon>Craniata</taxon>
        <taxon>Vertebrata</taxon>
        <taxon>Euteleostomi</taxon>
        <taxon>Mammalia</taxon>
        <taxon>Eutheria</taxon>
        <taxon>Laurasiatheria</taxon>
        <taxon>Artiodactyla</taxon>
        <taxon>Ruminantia</taxon>
        <taxon>Pecora</taxon>
        <taxon>Cervidae</taxon>
        <taxon>Muntiacinae</taxon>
        <taxon>Muntiacus</taxon>
    </lineage>
</organism>
<dbReference type="Gene3D" id="3.30.1330.30">
    <property type="match status" value="1"/>
</dbReference>
<comment type="caution">
    <text evidence="6">The sequence shown here is derived from an EMBL/GenBank/DDBJ whole genome shotgun (WGS) entry which is preliminary data.</text>
</comment>
<keyword evidence="7" id="KW-1185">Reference proteome</keyword>
<proteinExistence type="inferred from homology"/>
<dbReference type="InterPro" id="IPR029064">
    <property type="entry name" value="Ribosomal_eL30-like_sf"/>
</dbReference>
<dbReference type="AlphaFoldDB" id="A0A5N3X8J7"/>
<evidence type="ECO:0000313" key="6">
    <source>
        <dbReference type="EMBL" id="KAB0369974.1"/>
    </source>
</evidence>
<gene>
    <name evidence="6" type="ORF">FD755_017936</name>
</gene>
<evidence type="ECO:0000256" key="1">
    <source>
        <dbReference type="ARBA" id="ARBA00007326"/>
    </source>
</evidence>
<evidence type="ECO:0000259" key="5">
    <source>
        <dbReference type="Pfam" id="PF01248"/>
    </source>
</evidence>
<dbReference type="PANTHER" id="PTHR11449">
    <property type="entry name" value="RIBOSOMAL PROTEIN L30"/>
    <property type="match status" value="1"/>
</dbReference>
<dbReference type="EMBL" id="VCEB01000014">
    <property type="protein sequence ID" value="KAB0369974.1"/>
    <property type="molecule type" value="Genomic_DNA"/>
</dbReference>
<dbReference type="GO" id="GO:0003723">
    <property type="term" value="F:RNA binding"/>
    <property type="evidence" value="ECO:0007669"/>
    <property type="project" value="InterPro"/>
</dbReference>
<accession>A0A5N3X8J7</accession>
<feature type="domain" description="Ribosomal protein eL8/eL30/eS12/Gadd45" evidence="5">
    <location>
        <begin position="6"/>
        <end position="75"/>
    </location>
</feature>
<evidence type="ECO:0000313" key="7">
    <source>
        <dbReference type="Proteomes" id="UP000326062"/>
    </source>
</evidence>